<evidence type="ECO:0000313" key="1">
    <source>
        <dbReference type="EMBL" id="TKC98501.1"/>
    </source>
</evidence>
<dbReference type="EMBL" id="SSMQ01000067">
    <property type="protein sequence ID" value="TKC98501.1"/>
    <property type="molecule type" value="Genomic_DNA"/>
</dbReference>
<accession>A0A4U1IVH4</accession>
<reference evidence="1 2" key="1">
    <citation type="submission" date="2019-04" db="EMBL/GenBank/DDBJ databases">
        <authorList>
            <person name="Li Y."/>
            <person name="Wang J."/>
        </authorList>
    </citation>
    <scope>NUCLEOTIDE SEQUENCE [LARGE SCALE GENOMIC DNA]</scope>
    <source>
        <strain evidence="1 2">DSM 14668</strain>
    </source>
</reference>
<sequence length="297" mass="33187">MRTVAKIWFDGLDLLGDPQAVLESIGCGADVAKIDDAPVLNVLHVWVTLDVTDERLSKLLALLQEHGAQWRDLRGDRFTEEEIEAAPLLNMWFNVTDTVFGGPRMGTTYDMSKACERCGVGARQTSAMIIDGEDLHKLEGQRVAATPYNDILVDEKLAAVLVESSVTGISFRGVFAAFEKRGHIQLPWRQLCATHTMPPMSPRSTAILPGDLCSCRRSGFDTPWEVPIRLVYRTSDLTGIRDVNVTWEWFGDTHYEGDVGDALFAYPRFLVTPKVRRIFLDAGVTGFHWLPIHVVDE</sequence>
<protein>
    <submittedName>
        <fullName evidence="1">Uncharacterized protein</fullName>
    </submittedName>
</protein>
<name>A0A4U1IVH4_9BACT</name>
<dbReference type="AlphaFoldDB" id="A0A4U1IVH4"/>
<gene>
    <name evidence="1" type="ORF">E8A74_40790</name>
</gene>
<dbReference type="Proteomes" id="UP000309215">
    <property type="component" value="Unassembled WGS sequence"/>
</dbReference>
<dbReference type="OrthoDB" id="5517036at2"/>
<proteinExistence type="predicted"/>
<organism evidence="1 2">
    <name type="scientific">Polyangium fumosum</name>
    <dbReference type="NCBI Taxonomy" id="889272"/>
    <lineage>
        <taxon>Bacteria</taxon>
        <taxon>Pseudomonadati</taxon>
        <taxon>Myxococcota</taxon>
        <taxon>Polyangia</taxon>
        <taxon>Polyangiales</taxon>
        <taxon>Polyangiaceae</taxon>
        <taxon>Polyangium</taxon>
    </lineage>
</organism>
<evidence type="ECO:0000313" key="2">
    <source>
        <dbReference type="Proteomes" id="UP000309215"/>
    </source>
</evidence>
<dbReference type="RefSeq" id="WP_136934539.1">
    <property type="nucleotide sequence ID" value="NZ_SSMQ01000067.1"/>
</dbReference>
<keyword evidence="2" id="KW-1185">Reference proteome</keyword>
<comment type="caution">
    <text evidence="1">The sequence shown here is derived from an EMBL/GenBank/DDBJ whole genome shotgun (WGS) entry which is preliminary data.</text>
</comment>